<dbReference type="Pfam" id="PF22513">
    <property type="entry name" value="FitA-like_RHH"/>
    <property type="match status" value="1"/>
</dbReference>
<name>A0A9W6VFF5_9PSEU</name>
<dbReference type="AlphaFoldDB" id="A0A9W6VFF5"/>
<dbReference type="EMBL" id="BSTI01000002">
    <property type="protein sequence ID" value="GLY64461.1"/>
    <property type="molecule type" value="Genomic_DNA"/>
</dbReference>
<sequence>MVGEQRRLGPGRGLARPAHVGEVNGLTAPGWTFGANAKLVWRYYGAMSTIQVKDVPDDVAELLRRRAADAGQSLQAYMRQQLIELARRRTKSEYLKIIEEQLATSSSPGATAESIDETLREARGE</sequence>
<protein>
    <recommendedName>
        <fullName evidence="2">Antitoxin FitA-like ribbon-helix-helix domain-containing protein</fullName>
    </recommendedName>
</protein>
<evidence type="ECO:0000313" key="3">
    <source>
        <dbReference type="EMBL" id="GLY64461.1"/>
    </source>
</evidence>
<accession>A0A9W6VFF5</accession>
<proteinExistence type="predicted"/>
<organism evidence="3 4">
    <name type="scientific">Amycolatopsis taiwanensis</name>
    <dbReference type="NCBI Taxonomy" id="342230"/>
    <lineage>
        <taxon>Bacteria</taxon>
        <taxon>Bacillati</taxon>
        <taxon>Actinomycetota</taxon>
        <taxon>Actinomycetes</taxon>
        <taxon>Pseudonocardiales</taxon>
        <taxon>Pseudonocardiaceae</taxon>
        <taxon>Amycolatopsis</taxon>
    </lineage>
</organism>
<dbReference type="InterPro" id="IPR053853">
    <property type="entry name" value="FitA-like_RHH"/>
</dbReference>
<keyword evidence="4" id="KW-1185">Reference proteome</keyword>
<gene>
    <name evidence="3" type="ORF">Atai01_10800</name>
</gene>
<dbReference type="Proteomes" id="UP001165136">
    <property type="component" value="Unassembled WGS sequence"/>
</dbReference>
<comment type="caution">
    <text evidence="3">The sequence shown here is derived from an EMBL/GenBank/DDBJ whole genome shotgun (WGS) entry which is preliminary data.</text>
</comment>
<feature type="domain" description="Antitoxin FitA-like ribbon-helix-helix" evidence="2">
    <location>
        <begin position="49"/>
        <end position="84"/>
    </location>
</feature>
<feature type="region of interest" description="Disordered" evidence="1">
    <location>
        <begin position="103"/>
        <end position="125"/>
    </location>
</feature>
<dbReference type="InterPro" id="IPR010985">
    <property type="entry name" value="Ribbon_hlx_hlx"/>
</dbReference>
<dbReference type="SUPFAM" id="SSF47598">
    <property type="entry name" value="Ribbon-helix-helix"/>
    <property type="match status" value="1"/>
</dbReference>
<dbReference type="GO" id="GO:0006355">
    <property type="term" value="P:regulation of DNA-templated transcription"/>
    <property type="evidence" value="ECO:0007669"/>
    <property type="project" value="InterPro"/>
</dbReference>
<evidence type="ECO:0000259" key="2">
    <source>
        <dbReference type="Pfam" id="PF22513"/>
    </source>
</evidence>
<evidence type="ECO:0000313" key="4">
    <source>
        <dbReference type="Proteomes" id="UP001165136"/>
    </source>
</evidence>
<evidence type="ECO:0000256" key="1">
    <source>
        <dbReference type="SAM" id="MobiDB-lite"/>
    </source>
</evidence>
<reference evidence="3" key="1">
    <citation type="submission" date="2023-03" db="EMBL/GenBank/DDBJ databases">
        <title>Amycolatopsis taiwanensis NBRC 103393.</title>
        <authorList>
            <person name="Ichikawa N."/>
            <person name="Sato H."/>
            <person name="Tonouchi N."/>
        </authorList>
    </citation>
    <scope>NUCLEOTIDE SEQUENCE</scope>
    <source>
        <strain evidence="3">NBRC 103393</strain>
    </source>
</reference>